<dbReference type="PANTHER" id="PTHR11586:SF33">
    <property type="entry name" value="AMINOACYL TRNA SYNTHASE COMPLEX-INTERACTING MULTIFUNCTIONAL PROTEIN 1"/>
    <property type="match status" value="1"/>
</dbReference>
<reference evidence="7" key="1">
    <citation type="journal article" date="2023" name="Commun. Biol.">
        <title>Genome analysis of Parmales, the sister group of diatoms, reveals the evolutionary specialization of diatoms from phago-mixotrophs to photoautotrophs.</title>
        <authorList>
            <person name="Ban H."/>
            <person name="Sato S."/>
            <person name="Yoshikawa S."/>
            <person name="Yamada K."/>
            <person name="Nakamura Y."/>
            <person name="Ichinomiya M."/>
            <person name="Sato N."/>
            <person name="Blanc-Mathieu R."/>
            <person name="Endo H."/>
            <person name="Kuwata A."/>
            <person name="Ogata H."/>
        </authorList>
    </citation>
    <scope>NUCLEOTIDE SEQUENCE [LARGE SCALE GENOMIC DNA]</scope>
    <source>
        <strain evidence="7">NIES 3701</strain>
    </source>
</reference>
<dbReference type="AlphaFoldDB" id="A0A9W7BAL1"/>
<dbReference type="InterPro" id="IPR051270">
    <property type="entry name" value="Tyrosine-tRNA_ligase_regulator"/>
</dbReference>
<dbReference type="EMBL" id="BRXY01000293">
    <property type="protein sequence ID" value="GMH84450.1"/>
    <property type="molecule type" value="Genomic_DNA"/>
</dbReference>
<keyword evidence="2 3" id="KW-0694">RNA-binding</keyword>
<protein>
    <recommendedName>
        <fullName evidence="5">tRNA-binding domain-containing protein</fullName>
    </recommendedName>
</protein>
<evidence type="ECO:0000256" key="3">
    <source>
        <dbReference type="PROSITE-ProRule" id="PRU00209"/>
    </source>
</evidence>
<dbReference type="InterPro" id="IPR002547">
    <property type="entry name" value="tRNA-bd_dom"/>
</dbReference>
<dbReference type="Proteomes" id="UP001165085">
    <property type="component" value="Unassembled WGS sequence"/>
</dbReference>
<keyword evidence="1 3" id="KW-0820">tRNA-binding</keyword>
<feature type="region of interest" description="Disordered" evidence="4">
    <location>
        <begin position="195"/>
        <end position="248"/>
    </location>
</feature>
<dbReference type="PROSITE" id="PS50886">
    <property type="entry name" value="TRBD"/>
    <property type="match status" value="1"/>
</dbReference>
<feature type="domain" description="TRNA-binding" evidence="5">
    <location>
        <begin position="251"/>
        <end position="355"/>
    </location>
</feature>
<comment type="caution">
    <text evidence="6">The sequence shown here is derived from an EMBL/GenBank/DDBJ whole genome shotgun (WGS) entry which is preliminary data.</text>
</comment>
<sequence length="416" mass="44521">MAPTSSPTLGVLVVPNNPPPLLGFLCSTLSLHRHLKITKGKETSLTLAGSANPLTDYYTVLTTLQKTFVSSIQVPSNIIVASQSTITSKPLSNKDVTSLLSNMTDYDTFLSATSGPSLLDYHVYFSLSPSSLPPSSRFFDRWLSCLTDSVTSSLSASRGVTDPKIIGKLTPIPSPTLSAVGYAFVDIGSCAGPTVTSVGDKPPPVPTSSGGISEEAKALARTKREAAKKEKAAKKPKPPPAPTGPVIEGEHVGQLDIRVGKLIKVWEHETADKLFCEDIDLGPELGVRQIASGLRPFYRKEDMEGKMVMVLCNLKKRNLVGFPSHGMVMCASNSDHTSVELVLPPPSSELGERITCEGFITDPEPENKIAKKKIFEKIAPELVTDEEGVPCFRGVKFMTKGGECKAEKGMKGGHVA</sequence>
<dbReference type="SUPFAM" id="SSF50249">
    <property type="entry name" value="Nucleic acid-binding proteins"/>
    <property type="match status" value="1"/>
</dbReference>
<dbReference type="PANTHER" id="PTHR11586">
    <property type="entry name" value="TRNA-AMINOACYLATION COFACTOR ARC1 FAMILY MEMBER"/>
    <property type="match status" value="1"/>
</dbReference>
<dbReference type="CDD" id="cd02799">
    <property type="entry name" value="tRNA_bind_EMAP-II_like"/>
    <property type="match status" value="1"/>
</dbReference>
<accession>A0A9W7BAL1</accession>
<evidence type="ECO:0000256" key="1">
    <source>
        <dbReference type="ARBA" id="ARBA00022555"/>
    </source>
</evidence>
<evidence type="ECO:0000256" key="2">
    <source>
        <dbReference type="ARBA" id="ARBA00022884"/>
    </source>
</evidence>
<keyword evidence="7" id="KW-1185">Reference proteome</keyword>
<dbReference type="GO" id="GO:0000049">
    <property type="term" value="F:tRNA binding"/>
    <property type="evidence" value="ECO:0007669"/>
    <property type="project" value="UniProtKB-UniRule"/>
</dbReference>
<evidence type="ECO:0000259" key="5">
    <source>
        <dbReference type="PROSITE" id="PS50886"/>
    </source>
</evidence>
<dbReference type="OrthoDB" id="19141at2759"/>
<evidence type="ECO:0000256" key="4">
    <source>
        <dbReference type="SAM" id="MobiDB-lite"/>
    </source>
</evidence>
<evidence type="ECO:0000313" key="6">
    <source>
        <dbReference type="EMBL" id="GMH84450.1"/>
    </source>
</evidence>
<organism evidence="6 7">
    <name type="scientific">Triparma strigata</name>
    <dbReference type="NCBI Taxonomy" id="1606541"/>
    <lineage>
        <taxon>Eukaryota</taxon>
        <taxon>Sar</taxon>
        <taxon>Stramenopiles</taxon>
        <taxon>Ochrophyta</taxon>
        <taxon>Bolidophyceae</taxon>
        <taxon>Parmales</taxon>
        <taxon>Triparmaceae</taxon>
        <taxon>Triparma</taxon>
    </lineage>
</organism>
<dbReference type="InterPro" id="IPR012340">
    <property type="entry name" value="NA-bd_OB-fold"/>
</dbReference>
<proteinExistence type="predicted"/>
<dbReference type="Pfam" id="PF01588">
    <property type="entry name" value="tRNA_bind"/>
    <property type="match status" value="1"/>
</dbReference>
<name>A0A9W7BAL1_9STRA</name>
<dbReference type="Gene3D" id="2.40.50.140">
    <property type="entry name" value="Nucleic acid-binding proteins"/>
    <property type="match status" value="1"/>
</dbReference>
<gene>
    <name evidence="6" type="ORF">TrST_g2125</name>
</gene>
<evidence type="ECO:0000313" key="7">
    <source>
        <dbReference type="Proteomes" id="UP001165085"/>
    </source>
</evidence>
<feature type="compositionally biased region" description="Basic and acidic residues" evidence="4">
    <location>
        <begin position="214"/>
        <end position="230"/>
    </location>
</feature>